<proteinExistence type="predicted"/>
<accession>A0ACC3N0P3</accession>
<evidence type="ECO:0000313" key="2">
    <source>
        <dbReference type="Proteomes" id="UP001281147"/>
    </source>
</evidence>
<keyword evidence="2" id="KW-1185">Reference proteome</keyword>
<name>A0ACC3N0P3_9PEZI</name>
<sequence length="598" mass="65600">MPFEFNNKPPNFGSSNDAFSSFTSFASSSATQVSKPAFGSTPSFGAPASLSITTPSSSPWSTAVPSTGLSSSPRLKTIGSAPADNSNESVEPSSDPILSAVHRAKQQRPALFGAASIAADAIVRDYQDAAKGAGELGAQHTLNQLQSELADLAKTHPETLRLLRCTFERATRHDLETAVATKSTIVRTQTEVDDVTPDVFIGIEMYSSLYHAIHSAIQREYATRKAGMPRDTNLPIMTTRMVAASATKADVENELYYGHSYGTREEAKDFADWIFEKVWRLKKESDSGWRVDDRDDASYFGAGYYLPGTEMSPQEREALVRDREERHKAPDYELCCREMLGNGGEQRDEVVETPFRFLDLPAEMRTMVYGAAMVPGCVSLRSCIHHMPYGASPTPTPGLLATCKQINQEAADLVFENTFMVDVLLHSGTPRSALHGTQVPAHIVPKLRYLVLVIDGTEFAYSRRDRVGVPTCDWTPLQVLTSLQSLRVTFIEGKPVMPFKDISSVLAEVVARVPACCSIEYGCSSEDESAHVHDMMERMNQDEEKLKPADTHRGEVLEMNMDVSRDANADIPASVVKGSRSGEKPRRFVAAVQPGKTL</sequence>
<reference evidence="1" key="1">
    <citation type="submission" date="2023-07" db="EMBL/GenBank/DDBJ databases">
        <title>Black Yeasts Isolated from many extreme environments.</title>
        <authorList>
            <person name="Coleine C."/>
            <person name="Stajich J.E."/>
            <person name="Selbmann L."/>
        </authorList>
    </citation>
    <scope>NUCLEOTIDE SEQUENCE</scope>
    <source>
        <strain evidence="1">CCFEE 5714</strain>
    </source>
</reference>
<dbReference type="EMBL" id="JAUTXU010000116">
    <property type="protein sequence ID" value="KAK3706816.1"/>
    <property type="molecule type" value="Genomic_DNA"/>
</dbReference>
<organism evidence="1 2">
    <name type="scientific">Vermiconidia calcicola</name>
    <dbReference type="NCBI Taxonomy" id="1690605"/>
    <lineage>
        <taxon>Eukaryota</taxon>
        <taxon>Fungi</taxon>
        <taxon>Dikarya</taxon>
        <taxon>Ascomycota</taxon>
        <taxon>Pezizomycotina</taxon>
        <taxon>Dothideomycetes</taxon>
        <taxon>Dothideomycetidae</taxon>
        <taxon>Mycosphaerellales</taxon>
        <taxon>Extremaceae</taxon>
        <taxon>Vermiconidia</taxon>
    </lineage>
</organism>
<comment type="caution">
    <text evidence="1">The sequence shown here is derived from an EMBL/GenBank/DDBJ whole genome shotgun (WGS) entry which is preliminary data.</text>
</comment>
<dbReference type="Proteomes" id="UP001281147">
    <property type="component" value="Unassembled WGS sequence"/>
</dbReference>
<gene>
    <name evidence="1" type="ORF">LTR37_012495</name>
</gene>
<evidence type="ECO:0000313" key="1">
    <source>
        <dbReference type="EMBL" id="KAK3706816.1"/>
    </source>
</evidence>
<protein>
    <submittedName>
        <fullName evidence="1">Uncharacterized protein</fullName>
    </submittedName>
</protein>